<evidence type="ECO:0000256" key="2">
    <source>
        <dbReference type="ARBA" id="ARBA00007293"/>
    </source>
</evidence>
<accession>A0A8B9G205</accession>
<dbReference type="InterPro" id="IPR004241">
    <property type="entry name" value="Atg8-like"/>
</dbReference>
<keyword evidence="4 5" id="KW-0449">Lipoprotein</keyword>
<evidence type="ECO:0000256" key="5">
    <source>
        <dbReference type="PIRSR" id="PIRSR604241-50"/>
    </source>
</evidence>
<evidence type="ECO:0000313" key="7">
    <source>
        <dbReference type="Ensembl" id="ENSACOP00000017993.1"/>
    </source>
</evidence>
<proteinExistence type="inferred from homology"/>
<organism evidence="7 8">
    <name type="scientific">Amazona collaria</name>
    <name type="common">yellow-billed parrot</name>
    <dbReference type="NCBI Taxonomy" id="241587"/>
    <lineage>
        <taxon>Eukaryota</taxon>
        <taxon>Metazoa</taxon>
        <taxon>Chordata</taxon>
        <taxon>Craniata</taxon>
        <taxon>Vertebrata</taxon>
        <taxon>Euteleostomi</taxon>
        <taxon>Archelosauria</taxon>
        <taxon>Archosauria</taxon>
        <taxon>Dinosauria</taxon>
        <taxon>Saurischia</taxon>
        <taxon>Theropoda</taxon>
        <taxon>Coelurosauria</taxon>
        <taxon>Aves</taxon>
        <taxon>Neognathae</taxon>
        <taxon>Neoaves</taxon>
        <taxon>Telluraves</taxon>
        <taxon>Australaves</taxon>
        <taxon>Psittaciformes</taxon>
        <taxon>Psittacidae</taxon>
        <taxon>Amazona</taxon>
    </lineage>
</organism>
<keyword evidence="3" id="KW-0472">Membrane</keyword>
<dbReference type="GO" id="GO:0016020">
    <property type="term" value="C:membrane"/>
    <property type="evidence" value="ECO:0007669"/>
    <property type="project" value="UniProtKB-SubCell"/>
</dbReference>
<sequence length="57" mass="6622">DMELRRLQLNSNQAFFLLVNRHSMVSVSTPISEVYESEKDEDGFLYMVYASQETFGV</sequence>
<protein>
    <recommendedName>
        <fullName evidence="9">Microtubule-associated protein 1 light chain 3 alpha</fullName>
    </recommendedName>
</protein>
<name>A0A8B9G205_9PSIT</name>
<keyword evidence="6" id="KW-0072">Autophagy</keyword>
<comment type="similarity">
    <text evidence="2 6">Belongs to the ATG8 family.</text>
</comment>
<feature type="lipid moiety-binding region" description="Phosphatidylserine amidated glycine; alternate" evidence="5">
    <location>
        <position position="56"/>
    </location>
</feature>
<keyword evidence="8" id="KW-1185">Reference proteome</keyword>
<reference evidence="7" key="2">
    <citation type="submission" date="2025-09" db="UniProtKB">
        <authorList>
            <consortium name="Ensembl"/>
        </authorList>
    </citation>
    <scope>IDENTIFICATION</scope>
</reference>
<dbReference type="Gene3D" id="3.10.20.90">
    <property type="entry name" value="Phosphatidylinositol 3-kinase Catalytic Subunit, Chain A, domain 1"/>
    <property type="match status" value="1"/>
</dbReference>
<dbReference type="Pfam" id="PF02991">
    <property type="entry name" value="ATG8"/>
    <property type="match status" value="1"/>
</dbReference>
<evidence type="ECO:0000256" key="4">
    <source>
        <dbReference type="ARBA" id="ARBA00023288"/>
    </source>
</evidence>
<evidence type="ECO:0008006" key="9">
    <source>
        <dbReference type="Google" id="ProtNLM"/>
    </source>
</evidence>
<dbReference type="SUPFAM" id="SSF54236">
    <property type="entry name" value="Ubiquitin-like"/>
    <property type="match status" value="1"/>
</dbReference>
<evidence type="ECO:0000256" key="1">
    <source>
        <dbReference type="ARBA" id="ARBA00004370"/>
    </source>
</evidence>
<evidence type="ECO:0000256" key="3">
    <source>
        <dbReference type="ARBA" id="ARBA00023136"/>
    </source>
</evidence>
<dbReference type="Ensembl" id="ENSACOT00000018650.1">
    <property type="protein sequence ID" value="ENSACOP00000017993.1"/>
    <property type="gene ID" value="ENSACOG00000012444.1"/>
</dbReference>
<evidence type="ECO:0000256" key="6">
    <source>
        <dbReference type="RuleBase" id="RU004384"/>
    </source>
</evidence>
<comment type="subcellular location">
    <subcellularLocation>
        <location evidence="1">Membrane</location>
    </subcellularLocation>
</comment>
<evidence type="ECO:0000313" key="8">
    <source>
        <dbReference type="Proteomes" id="UP000694522"/>
    </source>
</evidence>
<dbReference type="GO" id="GO:0006914">
    <property type="term" value="P:autophagy"/>
    <property type="evidence" value="ECO:0007669"/>
    <property type="project" value="UniProtKB-KW"/>
</dbReference>
<dbReference type="AlphaFoldDB" id="A0A8B9G205"/>
<dbReference type="PANTHER" id="PTHR10969">
    <property type="entry name" value="MICROTUBULE-ASSOCIATED PROTEINS 1A/1B LIGHT CHAIN 3-RELATED"/>
    <property type="match status" value="1"/>
</dbReference>
<dbReference type="Proteomes" id="UP000694522">
    <property type="component" value="Unplaced"/>
</dbReference>
<dbReference type="InterPro" id="IPR029071">
    <property type="entry name" value="Ubiquitin-like_domsf"/>
</dbReference>
<reference evidence="7" key="1">
    <citation type="submission" date="2025-08" db="UniProtKB">
        <authorList>
            <consortium name="Ensembl"/>
        </authorList>
    </citation>
    <scope>IDENTIFICATION</scope>
</reference>